<reference evidence="1" key="1">
    <citation type="submission" date="2022-04" db="EMBL/GenBank/DDBJ databases">
        <title>Consumption of N2O by Flavobacterium azooxidireducens sp. nov. isolated from Decomposing Leaf Litter of Phragmites australis (Cav.).</title>
        <authorList>
            <person name="Behrendt U."/>
            <person name="Spanner T."/>
            <person name="Augustin J."/>
            <person name="Horn M.A."/>
            <person name="Kolb S."/>
            <person name="Ulrich A."/>
        </authorList>
    </citation>
    <scope>NUCLEOTIDE SEQUENCE</scope>
    <source>
        <strain evidence="1">IGB 4-14</strain>
    </source>
</reference>
<dbReference type="Gene3D" id="2.120.10.30">
    <property type="entry name" value="TolB, C-terminal domain"/>
    <property type="match status" value="1"/>
</dbReference>
<gene>
    <name evidence="1" type="ORF">M0M57_14670</name>
</gene>
<dbReference type="Pfam" id="PF07676">
    <property type="entry name" value="PD40"/>
    <property type="match status" value="3"/>
</dbReference>
<proteinExistence type="predicted"/>
<evidence type="ECO:0000313" key="1">
    <source>
        <dbReference type="EMBL" id="UPQ78849.1"/>
    </source>
</evidence>
<protein>
    <recommendedName>
        <fullName evidence="3">WD40 repeat protein</fullName>
    </recommendedName>
</protein>
<evidence type="ECO:0000313" key="2">
    <source>
        <dbReference type="Proteomes" id="UP000830583"/>
    </source>
</evidence>
<dbReference type="InterPro" id="IPR011659">
    <property type="entry name" value="WD40"/>
</dbReference>
<dbReference type="SUPFAM" id="SSF82171">
    <property type="entry name" value="DPP6 N-terminal domain-like"/>
    <property type="match status" value="1"/>
</dbReference>
<name>A0ABY4KDH9_9FLAO</name>
<dbReference type="EMBL" id="CP096205">
    <property type="protein sequence ID" value="UPQ78849.1"/>
    <property type="molecule type" value="Genomic_DNA"/>
</dbReference>
<accession>A0ABY4KDH9</accession>
<dbReference type="InterPro" id="IPR011042">
    <property type="entry name" value="6-blade_b-propeller_TolB-like"/>
</dbReference>
<sequence>MTNYLLSIIFISSIASSQNNNSVEPAFEFLSNYHHVRDFTISSNQNEAYFSIVSPNEKLSAIAFMKKVKDQWSKPELVSFTGKYKDLEPFLSTDGLRMYFASNRPLTENGEAKDYDIWYVERKNIRSEWSAPINIGSPINTTADEFYPTVANNKNLYYTSDSDKSMGKDDIFMSVWNGKNYENPIRLDESINSKGYEFNAYISHDETFLIYTIYGSPEGLGSGDLYISFKDADGNWKKSFNLKEFNSESMDYCPFYDASTQTLYFTSKRSLPTTKSFQNLKEFESEIQKYQNGLSRIYKVSLKDVLEKN</sequence>
<dbReference type="Proteomes" id="UP000830583">
    <property type="component" value="Chromosome"/>
</dbReference>
<keyword evidence="2" id="KW-1185">Reference proteome</keyword>
<dbReference type="RefSeq" id="WP_248433815.1">
    <property type="nucleotide sequence ID" value="NZ_CP096205.1"/>
</dbReference>
<evidence type="ECO:0008006" key="3">
    <source>
        <dbReference type="Google" id="ProtNLM"/>
    </source>
</evidence>
<organism evidence="1 2">
    <name type="scientific">Flavobacterium azooxidireducens</name>
    <dbReference type="NCBI Taxonomy" id="1871076"/>
    <lineage>
        <taxon>Bacteria</taxon>
        <taxon>Pseudomonadati</taxon>
        <taxon>Bacteroidota</taxon>
        <taxon>Flavobacteriia</taxon>
        <taxon>Flavobacteriales</taxon>
        <taxon>Flavobacteriaceae</taxon>
        <taxon>Flavobacterium</taxon>
    </lineage>
</organism>